<name>A0ABZ0RHT7_9BACT</name>
<organism evidence="4 5">
    <name type="scientific">Coraliomargarita algicola</name>
    <dbReference type="NCBI Taxonomy" id="3092156"/>
    <lineage>
        <taxon>Bacteria</taxon>
        <taxon>Pseudomonadati</taxon>
        <taxon>Verrucomicrobiota</taxon>
        <taxon>Opitutia</taxon>
        <taxon>Puniceicoccales</taxon>
        <taxon>Coraliomargaritaceae</taxon>
        <taxon>Coraliomargarita</taxon>
    </lineage>
</organism>
<keyword evidence="1" id="KW-0479">Metal-binding</keyword>
<keyword evidence="2" id="KW-0862">Zinc</keyword>
<feature type="domain" description="CMP/dCMP-type deaminase" evidence="3">
    <location>
        <begin position="51"/>
        <end position="163"/>
    </location>
</feature>
<dbReference type="SUPFAM" id="SSF53927">
    <property type="entry name" value="Cytidine deaminase-like"/>
    <property type="match status" value="1"/>
</dbReference>
<dbReference type="InterPro" id="IPR016192">
    <property type="entry name" value="APOBEC/CMP_deaminase_Zn-bd"/>
</dbReference>
<evidence type="ECO:0000313" key="5">
    <source>
        <dbReference type="Proteomes" id="UP001324993"/>
    </source>
</evidence>
<accession>A0ABZ0RHT7</accession>
<dbReference type="Pfam" id="PF00383">
    <property type="entry name" value="dCMP_cyt_deam_1"/>
    <property type="match status" value="1"/>
</dbReference>
<dbReference type="InterPro" id="IPR002125">
    <property type="entry name" value="CMP_dCMP_dom"/>
</dbReference>
<evidence type="ECO:0000313" key="4">
    <source>
        <dbReference type="EMBL" id="WPJ94761.1"/>
    </source>
</evidence>
<dbReference type="PANTHER" id="PTHR11079">
    <property type="entry name" value="CYTOSINE DEAMINASE FAMILY MEMBER"/>
    <property type="match status" value="1"/>
</dbReference>
<evidence type="ECO:0000259" key="3">
    <source>
        <dbReference type="PROSITE" id="PS51747"/>
    </source>
</evidence>
<sequence>MYKILMILSSTLLALTIGHSESTQTISERDASGGTPAKQIMALPDDPATTTADRELMSYAYALAERAVEHGNHPFSALLVKDGEIIFEFENAVYSLQDVTQHAETGLISQATRQFDRATLAASTLYASTEPCIMCCGAIRWAGIRKVVYGTTSSKLTEVIRQIYPAAAKNPLPESPLAIREIFQRTEPGVQVYGPLMEAEGIAIHAKSWGEDPVLRSILGNQ</sequence>
<dbReference type="PROSITE" id="PS51747">
    <property type="entry name" value="CYT_DCMP_DEAMINASES_2"/>
    <property type="match status" value="1"/>
</dbReference>
<reference evidence="4 5" key="1">
    <citation type="submission" date="2023-11" db="EMBL/GenBank/DDBJ databases">
        <title>Coraliomargarita sp. nov., isolated from marine algae.</title>
        <authorList>
            <person name="Lee J.K."/>
            <person name="Baek J.H."/>
            <person name="Kim J.M."/>
            <person name="Choi D.G."/>
            <person name="Jeon C.O."/>
        </authorList>
    </citation>
    <scope>NUCLEOTIDE SEQUENCE [LARGE SCALE GENOMIC DNA]</scope>
    <source>
        <strain evidence="4 5">J2-16</strain>
    </source>
</reference>
<dbReference type="EMBL" id="CP138858">
    <property type="protein sequence ID" value="WPJ94761.1"/>
    <property type="molecule type" value="Genomic_DNA"/>
</dbReference>
<gene>
    <name evidence="4" type="ORF">SH580_15110</name>
</gene>
<dbReference type="RefSeq" id="WP_319831674.1">
    <property type="nucleotide sequence ID" value="NZ_CP138858.1"/>
</dbReference>
<dbReference type="InterPro" id="IPR016193">
    <property type="entry name" value="Cytidine_deaminase-like"/>
</dbReference>
<dbReference type="CDD" id="cd01285">
    <property type="entry name" value="nucleoside_deaminase"/>
    <property type="match status" value="1"/>
</dbReference>
<dbReference type="Proteomes" id="UP001324993">
    <property type="component" value="Chromosome"/>
</dbReference>
<dbReference type="Gene3D" id="3.40.140.10">
    <property type="entry name" value="Cytidine Deaminase, domain 2"/>
    <property type="match status" value="1"/>
</dbReference>
<evidence type="ECO:0000256" key="1">
    <source>
        <dbReference type="ARBA" id="ARBA00022723"/>
    </source>
</evidence>
<evidence type="ECO:0000256" key="2">
    <source>
        <dbReference type="ARBA" id="ARBA00022833"/>
    </source>
</evidence>
<dbReference type="PROSITE" id="PS00903">
    <property type="entry name" value="CYT_DCMP_DEAMINASES_1"/>
    <property type="match status" value="1"/>
</dbReference>
<proteinExistence type="predicted"/>
<keyword evidence="5" id="KW-1185">Reference proteome</keyword>
<protein>
    <submittedName>
        <fullName evidence="4">Nucleoside deaminase</fullName>
    </submittedName>
</protein>
<dbReference type="PANTHER" id="PTHR11079:SF202">
    <property type="entry name" value="TRNA-SPECIFIC ADENOSINE DEAMINASE"/>
    <property type="match status" value="1"/>
</dbReference>